<feature type="non-terminal residue" evidence="3">
    <location>
        <position position="77"/>
    </location>
</feature>
<dbReference type="Pfam" id="PF02886">
    <property type="entry name" value="LBP_BPI_CETP_C"/>
    <property type="match status" value="1"/>
</dbReference>
<keyword evidence="4" id="KW-1185">Reference proteome</keyword>
<reference evidence="3 4" key="1">
    <citation type="submission" date="2019-09" db="EMBL/GenBank/DDBJ databases">
        <title>Bird 10,000 Genomes (B10K) Project - Family phase.</title>
        <authorList>
            <person name="Zhang G."/>
        </authorList>
    </citation>
    <scope>NUCLEOTIDE SEQUENCE [LARGE SCALE GENOMIC DNA]</scope>
    <source>
        <strain evidence="3">B10K-DU-002-60</strain>
        <tissue evidence="3">Muscle</tissue>
    </source>
</reference>
<evidence type="ECO:0000313" key="3">
    <source>
        <dbReference type="EMBL" id="NWT63374.1"/>
    </source>
</evidence>
<dbReference type="InterPro" id="IPR001124">
    <property type="entry name" value="Lipid-bd_serum_glycop_C"/>
</dbReference>
<feature type="region of interest" description="Disordered" evidence="1">
    <location>
        <begin position="56"/>
        <end position="77"/>
    </location>
</feature>
<feature type="non-terminal residue" evidence="3">
    <location>
        <position position="1"/>
    </location>
</feature>
<dbReference type="Proteomes" id="UP000532437">
    <property type="component" value="Unassembled WGS sequence"/>
</dbReference>
<dbReference type="SUPFAM" id="SSF55394">
    <property type="entry name" value="Bactericidal permeability-increasing protein, BPI"/>
    <property type="match status" value="1"/>
</dbReference>
<gene>
    <name evidence="3" type="primary">Pltp</name>
    <name evidence="3" type="ORF">ERYMCC_R15591</name>
</gene>
<feature type="compositionally biased region" description="Polar residues" evidence="1">
    <location>
        <begin position="60"/>
        <end position="77"/>
    </location>
</feature>
<dbReference type="EMBL" id="VZRG01007945">
    <property type="protein sequence ID" value="NWT63374.1"/>
    <property type="molecule type" value="Genomic_DNA"/>
</dbReference>
<dbReference type="AlphaFoldDB" id="A0A7K5Q7G6"/>
<dbReference type="GO" id="GO:0008289">
    <property type="term" value="F:lipid binding"/>
    <property type="evidence" value="ECO:0007669"/>
    <property type="project" value="InterPro"/>
</dbReference>
<sequence length="77" mass="8383">LSPSAERTKKGVQIPLPEGMDFTREVVTNHAGFLTVGADLHFSKSLREVIEKYRPVPTATAYSSSRPTEPSLDPSSP</sequence>
<comment type="caution">
    <text evidence="3">The sequence shown here is derived from an EMBL/GenBank/DDBJ whole genome shotgun (WGS) entry which is preliminary data.</text>
</comment>
<organism evidence="3 4">
    <name type="scientific">Erythrocercus mccallii</name>
    <dbReference type="NCBI Taxonomy" id="107208"/>
    <lineage>
        <taxon>Eukaryota</taxon>
        <taxon>Metazoa</taxon>
        <taxon>Chordata</taxon>
        <taxon>Craniata</taxon>
        <taxon>Vertebrata</taxon>
        <taxon>Euteleostomi</taxon>
        <taxon>Archelosauria</taxon>
        <taxon>Archosauria</taxon>
        <taxon>Dinosauria</taxon>
        <taxon>Saurischia</taxon>
        <taxon>Theropoda</taxon>
        <taxon>Coelurosauria</taxon>
        <taxon>Aves</taxon>
        <taxon>Neognathae</taxon>
        <taxon>Neoaves</taxon>
        <taxon>Telluraves</taxon>
        <taxon>Australaves</taxon>
        <taxon>Passeriformes</taxon>
        <taxon>Corvoidea</taxon>
        <taxon>Dicruridae</taxon>
        <taxon>Erythrocercus</taxon>
    </lineage>
</organism>
<dbReference type="InterPro" id="IPR017943">
    <property type="entry name" value="Bactericidal_perm-incr_a/b_dom"/>
</dbReference>
<evidence type="ECO:0000313" key="4">
    <source>
        <dbReference type="Proteomes" id="UP000532437"/>
    </source>
</evidence>
<protein>
    <submittedName>
        <fullName evidence="3">PLTP protein</fullName>
    </submittedName>
</protein>
<name>A0A7K5Q7G6_9CORV</name>
<accession>A0A7K5Q7G6</accession>
<proteinExistence type="predicted"/>
<evidence type="ECO:0000256" key="1">
    <source>
        <dbReference type="SAM" id="MobiDB-lite"/>
    </source>
</evidence>
<feature type="domain" description="Lipid-binding serum glycoprotein C-terminal" evidence="2">
    <location>
        <begin position="6"/>
        <end position="42"/>
    </location>
</feature>
<evidence type="ECO:0000259" key="2">
    <source>
        <dbReference type="Pfam" id="PF02886"/>
    </source>
</evidence>